<protein>
    <recommendedName>
        <fullName evidence="3">Transposase</fullName>
    </recommendedName>
</protein>
<evidence type="ECO:0008006" key="3">
    <source>
        <dbReference type="Google" id="ProtNLM"/>
    </source>
</evidence>
<reference evidence="1 2" key="1">
    <citation type="submission" date="2014-03" db="EMBL/GenBank/DDBJ databases">
        <title>Genomics of Bifidobacteria.</title>
        <authorList>
            <person name="Ventura M."/>
            <person name="Milani C."/>
            <person name="Lugli G.A."/>
        </authorList>
    </citation>
    <scope>NUCLEOTIDE SEQUENCE [LARGE SCALE GENOMIC DNA]</scope>
    <source>
        <strain evidence="1 2">DSM 23969</strain>
    </source>
</reference>
<sequence>MRFRKISSCPRCHGRITARWEHRTEPYASPYWQLIFQCTHCRQRCRLDWDFEPYKGIYYLHAIRRWNLICNGAHQYQHIYQTLKGNK</sequence>
<gene>
    <name evidence="1" type="ORF">BBIA_2169</name>
</gene>
<accession>A0A086ZU36</accession>
<dbReference type="EMBL" id="JGYN01000018">
    <property type="protein sequence ID" value="KFI50036.1"/>
    <property type="molecule type" value="Genomic_DNA"/>
</dbReference>
<dbReference type="Proteomes" id="UP000029108">
    <property type="component" value="Unassembled WGS sequence"/>
</dbReference>
<name>A0A086ZU36_9BIFI</name>
<dbReference type="STRING" id="1437608.GCA_000771645_01911"/>
<comment type="caution">
    <text evidence="1">The sequence shown here is derived from an EMBL/GenBank/DDBJ whole genome shotgun (WGS) entry which is preliminary data.</text>
</comment>
<evidence type="ECO:0000313" key="2">
    <source>
        <dbReference type="Proteomes" id="UP000029108"/>
    </source>
</evidence>
<keyword evidence="2" id="KW-1185">Reference proteome</keyword>
<organism evidence="1 2">
    <name type="scientific">Bifidobacterium biavatii DSM 23969</name>
    <dbReference type="NCBI Taxonomy" id="1437608"/>
    <lineage>
        <taxon>Bacteria</taxon>
        <taxon>Bacillati</taxon>
        <taxon>Actinomycetota</taxon>
        <taxon>Actinomycetes</taxon>
        <taxon>Bifidobacteriales</taxon>
        <taxon>Bifidobacteriaceae</taxon>
        <taxon>Bifidobacterium</taxon>
    </lineage>
</organism>
<proteinExistence type="predicted"/>
<dbReference type="AlphaFoldDB" id="A0A086ZU36"/>
<evidence type="ECO:0000313" key="1">
    <source>
        <dbReference type="EMBL" id="KFI50036.1"/>
    </source>
</evidence>